<dbReference type="InterPro" id="IPR013785">
    <property type="entry name" value="Aldolase_TIM"/>
</dbReference>
<dbReference type="UniPathway" id="UPA00391"/>
<dbReference type="EMBL" id="JACHYA010000003">
    <property type="protein sequence ID" value="MBB3171325.1"/>
    <property type="molecule type" value="Genomic_DNA"/>
</dbReference>
<dbReference type="InterPro" id="IPR058240">
    <property type="entry name" value="rSAM_sf"/>
</dbReference>
<sequence>MEHQPSAQFLPVAEKFVSVNGEGLAAGQLAAFIRFAGCNLWCSYCDTRWANHPLVEVEGWSIENLVAWVRETGVRCVTLTGGEPLLQPNLPHLVRALLEVREPYPLRVEIETNGSRPVEPLLQLRAQAQVEGLAGQLCLTVDWKTPSAGAEVSAAMLADNYPLLDGRDAVKFVVGSEEDLAFARDRCKEQGLFDSTNVLFSPVWGEITPAQIVDSMAANGLARARLQLQMHKIIWPNVEKGV</sequence>
<feature type="binding site" evidence="8">
    <location>
        <position position="47"/>
    </location>
    <ligand>
        <name>Mg(2+)</name>
        <dbReference type="ChEBI" id="CHEBI:18420"/>
    </ligand>
</feature>
<dbReference type="HAMAP" id="MF_00917">
    <property type="entry name" value="QueE"/>
    <property type="match status" value="1"/>
</dbReference>
<reference evidence="11 12" key="1">
    <citation type="submission" date="2019-04" db="EMBL/GenBank/DDBJ databases">
        <title>Microbes associate with the intestines of laboratory mice.</title>
        <authorList>
            <person name="Navarre W."/>
            <person name="Wong E."/>
            <person name="Huang K.C."/>
            <person name="Tropini C."/>
            <person name="Ng K."/>
            <person name="Yu B."/>
        </authorList>
    </citation>
    <scope>NUCLEOTIDE SEQUENCE [LARGE SCALE GENOMIC DNA]</scope>
    <source>
        <strain evidence="11 12">NM48_B13</strain>
    </source>
</reference>
<comment type="catalytic activity">
    <reaction evidence="8">
        <text>6-carboxy-5,6,7,8-tetrahydropterin + H(+) = 7-carboxy-7-carbaguanine + NH4(+)</text>
        <dbReference type="Rhea" id="RHEA:27974"/>
        <dbReference type="ChEBI" id="CHEBI:15378"/>
        <dbReference type="ChEBI" id="CHEBI:28938"/>
        <dbReference type="ChEBI" id="CHEBI:61032"/>
        <dbReference type="ChEBI" id="CHEBI:61036"/>
        <dbReference type="EC" id="4.3.99.3"/>
    </reaction>
</comment>
<dbReference type="Gene3D" id="3.20.20.70">
    <property type="entry name" value="Aldolase class I"/>
    <property type="match status" value="1"/>
</dbReference>
<evidence type="ECO:0000256" key="3">
    <source>
        <dbReference type="ARBA" id="ARBA00022723"/>
    </source>
</evidence>
<evidence type="ECO:0000256" key="6">
    <source>
        <dbReference type="ARBA" id="ARBA00023014"/>
    </source>
</evidence>
<dbReference type="GO" id="GO:0008616">
    <property type="term" value="P:tRNA queuosine(34) biosynthetic process"/>
    <property type="evidence" value="ECO:0007669"/>
    <property type="project" value="UniProtKB-UniRule"/>
</dbReference>
<evidence type="ECO:0000256" key="2">
    <source>
        <dbReference type="ARBA" id="ARBA00022691"/>
    </source>
</evidence>
<feature type="binding site" evidence="8">
    <location>
        <position position="80"/>
    </location>
    <ligand>
        <name>substrate</name>
    </ligand>
</feature>
<comment type="caution">
    <text evidence="10">The sequence shown here is derived from an EMBL/GenBank/DDBJ whole genome shotgun (WGS) entry which is preliminary data.</text>
</comment>
<feature type="domain" description="Radical SAM core" evidence="9">
    <location>
        <begin position="25"/>
        <end position="237"/>
    </location>
</feature>
<dbReference type="Proteomes" id="UP000309454">
    <property type="component" value="Unassembled WGS sequence"/>
</dbReference>
<dbReference type="EMBL" id="SSTM01000003">
    <property type="protein sequence ID" value="TJW10789.1"/>
    <property type="molecule type" value="Genomic_DNA"/>
</dbReference>
<feature type="binding site" evidence="8">
    <location>
        <position position="34"/>
    </location>
    <ligand>
        <name>substrate</name>
    </ligand>
</feature>
<keyword evidence="2 8" id="KW-0949">S-adenosyl-L-methionine</keyword>
<dbReference type="InterPro" id="IPR007197">
    <property type="entry name" value="rSAM"/>
</dbReference>
<dbReference type="SUPFAM" id="SSF102114">
    <property type="entry name" value="Radical SAM enzymes"/>
    <property type="match status" value="1"/>
</dbReference>
<comment type="similarity">
    <text evidence="8">Belongs to the radical SAM superfamily. 7-carboxy-7-deazaguanine synthase family.</text>
</comment>
<dbReference type="PANTHER" id="PTHR42836:SF1">
    <property type="entry name" value="7-CARBOXY-7-DEAZAGUANINE SYNTHASE"/>
    <property type="match status" value="1"/>
</dbReference>
<comment type="cofactor">
    <cofactor evidence="8">
        <name>Mg(2+)</name>
        <dbReference type="ChEBI" id="CHEBI:18420"/>
    </cofactor>
</comment>
<evidence type="ECO:0000313" key="11">
    <source>
        <dbReference type="EMBL" id="TJW10789.1"/>
    </source>
</evidence>
<feature type="binding site" evidence="8">
    <location>
        <begin position="44"/>
        <end position="46"/>
    </location>
    <ligand>
        <name>S-adenosyl-L-methionine</name>
        <dbReference type="ChEBI" id="CHEBI:59789"/>
    </ligand>
</feature>
<protein>
    <recommendedName>
        <fullName evidence="8">7-carboxy-7-deazaguanine synthase</fullName>
        <shortName evidence="8">CDG synthase</shortName>
        <ecNumber evidence="8">4.3.99.3</ecNumber>
    </recommendedName>
    <alternativeName>
        <fullName evidence="8">Queuosine biosynthesis protein QueE</fullName>
    </alternativeName>
</protein>
<dbReference type="PIRSF" id="PIRSF000370">
    <property type="entry name" value="QueE"/>
    <property type="match status" value="1"/>
</dbReference>
<dbReference type="AlphaFoldDB" id="A0A3N0ABS4"/>
<dbReference type="EC" id="4.3.99.3" evidence="8"/>
<evidence type="ECO:0000313" key="13">
    <source>
        <dbReference type="Proteomes" id="UP000530850"/>
    </source>
</evidence>
<comment type="caution">
    <text evidence="8">Lacks conserved residue(s) required for the propagation of feature annotation.</text>
</comment>
<dbReference type="PROSITE" id="PS51918">
    <property type="entry name" value="RADICAL_SAM"/>
    <property type="match status" value="1"/>
</dbReference>
<dbReference type="GO" id="GO:1904047">
    <property type="term" value="F:S-adenosyl-L-methionine binding"/>
    <property type="evidence" value="ECO:0007669"/>
    <property type="project" value="UniProtKB-UniRule"/>
</dbReference>
<dbReference type="OrthoDB" id="9782387at2"/>
<comment type="function">
    <text evidence="8">Catalyzes the complex heterocyclic radical-mediated conversion of 6-carboxy-5,6,7,8-tetrahydropterin (CPH4) to 7-carboxy-7-deazaguanine (CDG), a step common to the biosynthetic pathways of all 7-deazapurine-containing compounds.</text>
</comment>
<feature type="binding site" evidence="8">
    <location>
        <position position="82"/>
    </location>
    <ligand>
        <name>S-adenosyl-L-methionine</name>
        <dbReference type="ChEBI" id="CHEBI:59789"/>
    </ligand>
</feature>
<evidence type="ECO:0000256" key="8">
    <source>
        <dbReference type="HAMAP-Rule" id="MF_00917"/>
    </source>
</evidence>
<dbReference type="GeneID" id="93356203"/>
<comment type="cofactor">
    <cofactor evidence="8">
        <name>S-adenosyl-L-methionine</name>
        <dbReference type="ChEBI" id="CHEBI:59789"/>
    </cofactor>
    <text evidence="8">Binds 1 S-adenosyl-L-methionine per subunit.</text>
</comment>
<keyword evidence="1 8" id="KW-0004">4Fe-4S</keyword>
<feature type="binding site" evidence="8">
    <location>
        <position position="38"/>
    </location>
    <ligand>
        <name>[4Fe-4S] cluster</name>
        <dbReference type="ChEBI" id="CHEBI:49883"/>
        <note>4Fe-4S-S-AdoMet</note>
    </ligand>
</feature>
<gene>
    <name evidence="8" type="primary">queE</name>
    <name evidence="11" type="ORF">E5982_05820</name>
    <name evidence="10" type="ORF">FHR31_001143</name>
</gene>
<evidence type="ECO:0000256" key="4">
    <source>
        <dbReference type="ARBA" id="ARBA00022842"/>
    </source>
</evidence>
<evidence type="ECO:0000313" key="12">
    <source>
        <dbReference type="Proteomes" id="UP000309454"/>
    </source>
</evidence>
<feature type="binding site" evidence="8">
    <location>
        <position position="45"/>
    </location>
    <ligand>
        <name>[4Fe-4S] cluster</name>
        <dbReference type="ChEBI" id="CHEBI:49883"/>
        <note>4Fe-4S-S-AdoMet</note>
    </ligand>
</feature>
<proteinExistence type="inferred from homology"/>
<keyword evidence="3 8" id="KW-0479">Metal-binding</keyword>
<dbReference type="RefSeq" id="WP_123184901.1">
    <property type="nucleotide sequence ID" value="NZ_CANSOV010000002.1"/>
</dbReference>
<keyword evidence="8" id="KW-0671">Queuosine biosynthesis</keyword>
<evidence type="ECO:0000259" key="9">
    <source>
        <dbReference type="PROSITE" id="PS51918"/>
    </source>
</evidence>
<dbReference type="InterPro" id="IPR024924">
    <property type="entry name" value="7-CO-7-deazaguanine_synth-like"/>
</dbReference>
<comment type="subunit">
    <text evidence="8">Homodimer.</text>
</comment>
<evidence type="ECO:0000256" key="7">
    <source>
        <dbReference type="ARBA" id="ARBA00023239"/>
    </source>
</evidence>
<name>A0A3N0ABS4_9ACTN</name>
<dbReference type="GO" id="GO:0000287">
    <property type="term" value="F:magnesium ion binding"/>
    <property type="evidence" value="ECO:0007669"/>
    <property type="project" value="UniProtKB-UniRule"/>
</dbReference>
<reference evidence="10 13" key="2">
    <citation type="submission" date="2020-08" db="EMBL/GenBank/DDBJ databases">
        <title>Sequencing the genomes of 1000 actinobacteria strains.</title>
        <authorList>
            <person name="Klenk H.-P."/>
        </authorList>
    </citation>
    <scope>NUCLEOTIDE SEQUENCE [LARGE SCALE GENOMIC DNA]</scope>
    <source>
        <strain evidence="10 13">DSM 22242</strain>
    </source>
</reference>
<dbReference type="CDD" id="cd01335">
    <property type="entry name" value="Radical_SAM"/>
    <property type="match status" value="1"/>
</dbReference>
<dbReference type="GO" id="GO:0051539">
    <property type="term" value="F:4 iron, 4 sulfur cluster binding"/>
    <property type="evidence" value="ECO:0007669"/>
    <property type="project" value="UniProtKB-UniRule"/>
</dbReference>
<feature type="binding site" evidence="8">
    <location>
        <begin position="19"/>
        <end position="21"/>
    </location>
    <ligand>
        <name>substrate</name>
    </ligand>
</feature>
<dbReference type="Proteomes" id="UP000530850">
    <property type="component" value="Unassembled WGS sequence"/>
</dbReference>
<dbReference type="SFLD" id="SFLDS00029">
    <property type="entry name" value="Radical_SAM"/>
    <property type="match status" value="1"/>
</dbReference>
<feature type="binding site" evidence="8">
    <location>
        <position position="42"/>
    </location>
    <ligand>
        <name>[4Fe-4S] cluster</name>
        <dbReference type="ChEBI" id="CHEBI:49883"/>
        <note>4Fe-4S-S-AdoMet</note>
    </ligand>
</feature>
<dbReference type="PANTHER" id="PTHR42836">
    <property type="entry name" value="7-CARBOXY-7-DEAZAGUANINE SYNTHASE"/>
    <property type="match status" value="1"/>
</dbReference>
<keyword evidence="5 8" id="KW-0408">Iron</keyword>
<dbReference type="GO" id="GO:0016840">
    <property type="term" value="F:carbon-nitrogen lyase activity"/>
    <property type="evidence" value="ECO:0007669"/>
    <property type="project" value="UniProtKB-UniRule"/>
</dbReference>
<accession>A0A3N0ABS4</accession>
<organism evidence="10 13">
    <name type="scientific">Parvibacter caecicola</name>
    <dbReference type="NCBI Taxonomy" id="747645"/>
    <lineage>
        <taxon>Bacteria</taxon>
        <taxon>Bacillati</taxon>
        <taxon>Actinomycetota</taxon>
        <taxon>Coriobacteriia</taxon>
        <taxon>Coriobacteriales</taxon>
        <taxon>Coriobacteriaceae</taxon>
        <taxon>Parvibacter</taxon>
    </lineage>
</organism>
<keyword evidence="12" id="KW-1185">Reference proteome</keyword>
<comment type="pathway">
    <text evidence="8">Purine metabolism; 7-cyano-7-deazaguanine biosynthesis.</text>
</comment>
<keyword evidence="6 8" id="KW-0411">Iron-sulfur</keyword>
<keyword evidence="7 8" id="KW-0456">Lyase</keyword>
<evidence type="ECO:0000256" key="1">
    <source>
        <dbReference type="ARBA" id="ARBA00022485"/>
    </source>
</evidence>
<keyword evidence="4 8" id="KW-0460">Magnesium</keyword>
<evidence type="ECO:0000256" key="5">
    <source>
        <dbReference type="ARBA" id="ARBA00023004"/>
    </source>
</evidence>
<comment type="cofactor">
    <cofactor evidence="8">
        <name>[4Fe-4S] cluster</name>
        <dbReference type="ChEBI" id="CHEBI:49883"/>
    </cofactor>
    <text evidence="8">Binds 1 [4Fe-4S] cluster. The cluster is coordinated with 3 cysteines and an exchangeable S-adenosyl-L-methionine.</text>
</comment>
<dbReference type="Pfam" id="PF04055">
    <property type="entry name" value="Radical_SAM"/>
    <property type="match status" value="1"/>
</dbReference>
<evidence type="ECO:0000313" key="10">
    <source>
        <dbReference type="EMBL" id="MBB3171325.1"/>
    </source>
</evidence>